<evidence type="ECO:0000256" key="2">
    <source>
        <dbReference type="ARBA" id="ARBA00023012"/>
    </source>
</evidence>
<dbReference type="AlphaFoldDB" id="A0A1H0HI12"/>
<evidence type="ECO:0000313" key="9">
    <source>
        <dbReference type="EMBL" id="SDO18849.1"/>
    </source>
</evidence>
<dbReference type="GO" id="GO:0043531">
    <property type="term" value="F:ADP binding"/>
    <property type="evidence" value="ECO:0007669"/>
    <property type="project" value="InterPro"/>
</dbReference>
<dbReference type="PROSITE" id="PS50005">
    <property type="entry name" value="TPR"/>
    <property type="match status" value="1"/>
</dbReference>
<dbReference type="GO" id="GO:0000160">
    <property type="term" value="P:phosphorelay signal transduction system"/>
    <property type="evidence" value="ECO:0007669"/>
    <property type="project" value="UniProtKB-KW"/>
</dbReference>
<evidence type="ECO:0000256" key="5">
    <source>
        <dbReference type="ARBA" id="ARBA00023163"/>
    </source>
</evidence>
<dbReference type="SUPFAM" id="SSF48452">
    <property type="entry name" value="TPR-like"/>
    <property type="match status" value="3"/>
</dbReference>
<dbReference type="InterPro" id="IPR005158">
    <property type="entry name" value="BTAD"/>
</dbReference>
<dbReference type="Gene3D" id="1.10.10.10">
    <property type="entry name" value="Winged helix-like DNA-binding domain superfamily/Winged helix DNA-binding domain"/>
    <property type="match status" value="2"/>
</dbReference>
<dbReference type="PANTHER" id="PTHR35807:SF1">
    <property type="entry name" value="TRANSCRIPTIONAL REGULATOR REDD"/>
    <property type="match status" value="1"/>
</dbReference>
<dbReference type="InterPro" id="IPR036388">
    <property type="entry name" value="WH-like_DNA-bd_sf"/>
</dbReference>
<keyword evidence="6" id="KW-0802">TPR repeat</keyword>
<dbReference type="InterPro" id="IPR016032">
    <property type="entry name" value="Sig_transdc_resp-reg_C-effctor"/>
</dbReference>
<evidence type="ECO:0000256" key="1">
    <source>
        <dbReference type="ARBA" id="ARBA00005820"/>
    </source>
</evidence>
<dbReference type="InterPro" id="IPR051677">
    <property type="entry name" value="AfsR-DnrI-RedD_regulator"/>
</dbReference>
<dbReference type="SMART" id="SM00028">
    <property type="entry name" value="TPR"/>
    <property type="match status" value="6"/>
</dbReference>
<reference evidence="9 10" key="1">
    <citation type="submission" date="2016-10" db="EMBL/GenBank/DDBJ databases">
        <authorList>
            <person name="de Groot N.N."/>
        </authorList>
    </citation>
    <scope>NUCLEOTIDE SEQUENCE [LARGE SCALE GENOMIC DNA]</scope>
    <source>
        <strain evidence="9 10">CGMCC 4.2022</strain>
    </source>
</reference>
<dbReference type="Proteomes" id="UP000199341">
    <property type="component" value="Unassembled WGS sequence"/>
</dbReference>
<name>A0A1H0HI12_9ACTN</name>
<dbReference type="EMBL" id="FNIE01000008">
    <property type="protein sequence ID" value="SDO18849.1"/>
    <property type="molecule type" value="Genomic_DNA"/>
</dbReference>
<dbReference type="GO" id="GO:0006355">
    <property type="term" value="P:regulation of DNA-templated transcription"/>
    <property type="evidence" value="ECO:0007669"/>
    <property type="project" value="InterPro"/>
</dbReference>
<dbReference type="Gene3D" id="1.25.40.10">
    <property type="entry name" value="Tetratricopeptide repeat domain"/>
    <property type="match status" value="3"/>
</dbReference>
<feature type="DNA-binding region" description="OmpR/PhoB-type" evidence="7">
    <location>
        <begin position="1"/>
        <end position="97"/>
    </location>
</feature>
<gene>
    <name evidence="9" type="ORF">SAMN05216259_10867</name>
</gene>
<sequence length="1084" mass="117291">MIDLRLLGPVRALAGGRDLEIGHPRQRGLLALLMADVGVPVPFDRLAELLWDGRPPRMARNVMAGYATRLRKALAAAAPRGSAVELAARDGGYVLHADRSAVDLYRFRDLAARGGRHDSPVEERARLLRQALDEWSGTPLTGLWGTGVESLRAGLEEQRRQVLNSFYDTQLRLGRAREILPELQWLIAEHPYAEDLMLRLVKAHSGSGNQAEALRQYAAFVERLARDLATRPGPELQAASASLLRRRPDPHDRAPIGADLSMPPAPEVFLGREEELRAMDVLATARPAQAAAVGPGRNLFVVSGLPGSGKTTLALQWAQQARDAFPDGRFFVAMRGHHRNLEPLSPAETLARVLLALGVPAADIPYGQDERAALYRTLLARHRVLIVLDDAAGPEQVRDLLPTGAHSSAVVVTARGRMPELTVRYFAEECALDVLDMPASLALFRRLVGTERVDADPAAADGLVRVSGRLPLTLQLNAAYAASRPEQSLASLLAQVTAAAESDLARGAMRVALDLSYRRLAPAQRQMFRWIGLIPGSDFEVEAAAALADCSLPEADRRLGALVQANLLTEYASHRYRLHDMVRQYAAEIAAADPRPVREKVLVRLLEWYRRCVEAASSSQNIQVAGFHRGAVQGWPPFGAVQEPAALQGMGIEWLDREKANLCAAVKHAAEMGLGRPSWQLADAMLGFIRLHPGGEDWGAAVTAALGQTALSGDGRAHTGMLLNMADVHYRVGHGEGEMSHARAAVRVARGARWRAGEALAMTTLGRAYWSVGELGLADRYLTRALRIHEDMGDWAGQANALARIARNVYDAGAMAEALRHFRRALTLVERADSQFGRVRLPGYLALTLRHMGHYEEAERWCTLAVRTSEAMSFHEGLAIALTCRAGIHSDLGAQARAAAAARLARVAIPHLSDPRIETDCLVHLGSVEAAADSPEEALRSFGQARQIAEKFGYRQGVARALAESAAVRVRLGRYEDAAAECRQALAVARGTALHPVVALALMSQADCALAAGRGTEAVAGYRRAAAIYQAGQQPLGEVRALLAWSRAVGAGPGRGRARRPATRGLRIAERLGVPEADSLRALV</sequence>
<dbReference type="SUPFAM" id="SSF52540">
    <property type="entry name" value="P-loop containing nucleoside triphosphate hydrolases"/>
    <property type="match status" value="1"/>
</dbReference>
<dbReference type="STRING" id="310781.SAMN05216259_10867"/>
<dbReference type="SMART" id="SM01043">
    <property type="entry name" value="BTAD"/>
    <property type="match status" value="1"/>
</dbReference>
<dbReference type="Pfam" id="PF03704">
    <property type="entry name" value="BTAD"/>
    <property type="match status" value="1"/>
</dbReference>
<keyword evidence="10" id="KW-1185">Reference proteome</keyword>
<dbReference type="PANTHER" id="PTHR35807">
    <property type="entry name" value="TRANSCRIPTIONAL REGULATOR REDD-RELATED"/>
    <property type="match status" value="1"/>
</dbReference>
<evidence type="ECO:0000256" key="6">
    <source>
        <dbReference type="PROSITE-ProRule" id="PRU00339"/>
    </source>
</evidence>
<dbReference type="InterPro" id="IPR019734">
    <property type="entry name" value="TPR_rpt"/>
</dbReference>
<dbReference type="InterPro" id="IPR003593">
    <property type="entry name" value="AAA+_ATPase"/>
</dbReference>
<evidence type="ECO:0000256" key="4">
    <source>
        <dbReference type="ARBA" id="ARBA00023125"/>
    </source>
</evidence>
<protein>
    <submittedName>
        <fullName evidence="9">DNA-binding transcriptional activator of the SARP family</fullName>
    </submittedName>
</protein>
<dbReference type="OrthoDB" id="581105at2"/>
<evidence type="ECO:0000259" key="8">
    <source>
        <dbReference type="PROSITE" id="PS51755"/>
    </source>
</evidence>
<evidence type="ECO:0000256" key="3">
    <source>
        <dbReference type="ARBA" id="ARBA00023015"/>
    </source>
</evidence>
<dbReference type="SMART" id="SM00382">
    <property type="entry name" value="AAA"/>
    <property type="match status" value="1"/>
</dbReference>
<organism evidence="9 10">
    <name type="scientific">Actinacidiphila guanduensis</name>
    <dbReference type="NCBI Taxonomy" id="310781"/>
    <lineage>
        <taxon>Bacteria</taxon>
        <taxon>Bacillati</taxon>
        <taxon>Actinomycetota</taxon>
        <taxon>Actinomycetes</taxon>
        <taxon>Kitasatosporales</taxon>
        <taxon>Streptomycetaceae</taxon>
        <taxon>Actinacidiphila</taxon>
    </lineage>
</organism>
<comment type="similarity">
    <text evidence="1">Belongs to the AfsR/DnrI/RedD regulatory family.</text>
</comment>
<feature type="repeat" description="TPR" evidence="6">
    <location>
        <begin position="759"/>
        <end position="792"/>
    </location>
</feature>
<dbReference type="PRINTS" id="PR00364">
    <property type="entry name" value="DISEASERSIST"/>
</dbReference>
<dbReference type="RefSeq" id="WP_143031714.1">
    <property type="nucleotide sequence ID" value="NZ_FNIE01000008.1"/>
</dbReference>
<proteinExistence type="inferred from homology"/>
<dbReference type="SUPFAM" id="SSF46894">
    <property type="entry name" value="C-terminal effector domain of the bipartite response regulators"/>
    <property type="match status" value="1"/>
</dbReference>
<dbReference type="Gene3D" id="3.40.50.300">
    <property type="entry name" value="P-loop containing nucleotide triphosphate hydrolases"/>
    <property type="match status" value="1"/>
</dbReference>
<feature type="domain" description="OmpR/PhoB-type" evidence="8">
    <location>
        <begin position="1"/>
        <end position="97"/>
    </location>
</feature>
<evidence type="ECO:0000256" key="7">
    <source>
        <dbReference type="PROSITE-ProRule" id="PRU01091"/>
    </source>
</evidence>
<accession>A0A1H0HI12</accession>
<keyword evidence="5" id="KW-0804">Transcription</keyword>
<evidence type="ECO:0000313" key="10">
    <source>
        <dbReference type="Proteomes" id="UP000199341"/>
    </source>
</evidence>
<dbReference type="CDD" id="cd15831">
    <property type="entry name" value="BTAD"/>
    <property type="match status" value="1"/>
</dbReference>
<dbReference type="GO" id="GO:0003677">
    <property type="term" value="F:DNA binding"/>
    <property type="evidence" value="ECO:0007669"/>
    <property type="project" value="UniProtKB-UniRule"/>
</dbReference>
<dbReference type="InterPro" id="IPR027417">
    <property type="entry name" value="P-loop_NTPase"/>
</dbReference>
<dbReference type="PROSITE" id="PS51755">
    <property type="entry name" value="OMPR_PHOB"/>
    <property type="match status" value="1"/>
</dbReference>
<dbReference type="InterPro" id="IPR011990">
    <property type="entry name" value="TPR-like_helical_dom_sf"/>
</dbReference>
<dbReference type="InterPro" id="IPR001867">
    <property type="entry name" value="OmpR/PhoB-type_DNA-bd"/>
</dbReference>
<dbReference type="SMART" id="SM00862">
    <property type="entry name" value="Trans_reg_C"/>
    <property type="match status" value="1"/>
</dbReference>
<keyword evidence="4 7" id="KW-0238">DNA-binding</keyword>
<keyword evidence="2" id="KW-0902">Two-component regulatory system</keyword>
<keyword evidence="3" id="KW-0805">Transcription regulation</keyword>